<organism evidence="1 2">
    <name type="scientific">Trichonephila inaurata madagascariensis</name>
    <dbReference type="NCBI Taxonomy" id="2747483"/>
    <lineage>
        <taxon>Eukaryota</taxon>
        <taxon>Metazoa</taxon>
        <taxon>Ecdysozoa</taxon>
        <taxon>Arthropoda</taxon>
        <taxon>Chelicerata</taxon>
        <taxon>Arachnida</taxon>
        <taxon>Araneae</taxon>
        <taxon>Araneomorphae</taxon>
        <taxon>Entelegynae</taxon>
        <taxon>Araneoidea</taxon>
        <taxon>Nephilidae</taxon>
        <taxon>Trichonephila</taxon>
        <taxon>Trichonephila inaurata</taxon>
    </lineage>
</organism>
<dbReference type="AlphaFoldDB" id="A0A8X6YHM3"/>
<evidence type="ECO:0000313" key="1">
    <source>
        <dbReference type="EMBL" id="GFY69734.1"/>
    </source>
</evidence>
<proteinExistence type="predicted"/>
<keyword evidence="2" id="KW-1185">Reference proteome</keyword>
<dbReference type="EMBL" id="BMAV01017778">
    <property type="protein sequence ID" value="GFY69734.1"/>
    <property type="molecule type" value="Genomic_DNA"/>
</dbReference>
<name>A0A8X6YHM3_9ARAC</name>
<accession>A0A8X6YHM3</accession>
<reference evidence="1" key="1">
    <citation type="submission" date="2020-08" db="EMBL/GenBank/DDBJ databases">
        <title>Multicomponent nature underlies the extraordinary mechanical properties of spider dragline silk.</title>
        <authorList>
            <person name="Kono N."/>
            <person name="Nakamura H."/>
            <person name="Mori M."/>
            <person name="Yoshida Y."/>
            <person name="Ohtoshi R."/>
            <person name="Malay A.D."/>
            <person name="Moran D.A.P."/>
            <person name="Tomita M."/>
            <person name="Numata K."/>
            <person name="Arakawa K."/>
        </authorList>
    </citation>
    <scope>NUCLEOTIDE SEQUENCE</scope>
</reference>
<sequence>MHWIAELEALQRKFQVDESNKNSERDWFGYGGVTYKFRFGWYVAAIPEETSILPVKKLYGAMLIGKC</sequence>
<dbReference type="Proteomes" id="UP000886998">
    <property type="component" value="Unassembled WGS sequence"/>
</dbReference>
<protein>
    <submittedName>
        <fullName evidence="1">Uncharacterized protein</fullName>
    </submittedName>
</protein>
<gene>
    <name evidence="1" type="ORF">TNIN_358301</name>
</gene>
<evidence type="ECO:0000313" key="2">
    <source>
        <dbReference type="Proteomes" id="UP000886998"/>
    </source>
</evidence>
<comment type="caution">
    <text evidence="1">The sequence shown here is derived from an EMBL/GenBank/DDBJ whole genome shotgun (WGS) entry which is preliminary data.</text>
</comment>